<accession>A0A256GYN4</accession>
<dbReference type="EMBL" id="NNRN01000030">
    <property type="protein sequence ID" value="OYR32335.1"/>
    <property type="molecule type" value="Genomic_DNA"/>
</dbReference>
<comment type="caution">
    <text evidence="1">The sequence shown here is derived from an EMBL/GenBank/DDBJ whole genome shotgun (WGS) entry which is preliminary data.</text>
</comment>
<name>A0A256GYN4_9HYPH</name>
<evidence type="ECO:0000313" key="2">
    <source>
        <dbReference type="Proteomes" id="UP000216363"/>
    </source>
</evidence>
<dbReference type="Proteomes" id="UP000216363">
    <property type="component" value="Unassembled WGS sequence"/>
</dbReference>
<dbReference type="AlphaFoldDB" id="A0A256GYN4"/>
<gene>
    <name evidence="1" type="ORF">CES86_0303</name>
</gene>
<proteinExistence type="predicted"/>
<evidence type="ECO:0000313" key="1">
    <source>
        <dbReference type="EMBL" id="OYR32335.1"/>
    </source>
</evidence>
<sequence length="49" mass="5682">MQALIHAYYTYEKSPAMPGLLDSHSRSCRDGWKFNVTIRSKSFHSPDHD</sequence>
<organism evidence="1 2">
    <name type="scientific">Brucella lupini</name>
    <dbReference type="NCBI Taxonomy" id="255457"/>
    <lineage>
        <taxon>Bacteria</taxon>
        <taxon>Pseudomonadati</taxon>
        <taxon>Pseudomonadota</taxon>
        <taxon>Alphaproteobacteria</taxon>
        <taxon>Hyphomicrobiales</taxon>
        <taxon>Brucellaceae</taxon>
        <taxon>Brucella/Ochrobactrum group</taxon>
        <taxon>Brucella</taxon>
    </lineage>
</organism>
<reference evidence="1 2" key="1">
    <citation type="submission" date="2017-07" db="EMBL/GenBank/DDBJ databases">
        <title>Draft genome of Ochrobactrum lupini type strain LUP21.</title>
        <authorList>
            <person name="Krzyzanowska D.M."/>
            <person name="Jafra S."/>
        </authorList>
    </citation>
    <scope>NUCLEOTIDE SEQUENCE [LARGE SCALE GENOMIC DNA]</scope>
    <source>
        <strain evidence="1 2">LUP21</strain>
    </source>
</reference>
<protein>
    <submittedName>
        <fullName evidence="1">Uncharacterized protein</fullName>
    </submittedName>
</protein>